<evidence type="ECO:0000313" key="3">
    <source>
        <dbReference type="Proteomes" id="UP000231564"/>
    </source>
</evidence>
<dbReference type="RefSeq" id="WP_024742437.1">
    <property type="nucleotide sequence ID" value="NZ_BAUG01000073.1"/>
</dbReference>
<evidence type="ECO:0000259" key="1">
    <source>
        <dbReference type="Pfam" id="PF04536"/>
    </source>
</evidence>
<dbReference type="OrthoDB" id="9786161at2"/>
<name>A0A2H1E6G0_9FLAO</name>
<reference evidence="2 3" key="1">
    <citation type="submission" date="2016-11" db="EMBL/GenBank/DDBJ databases">
        <authorList>
            <person name="Jaros S."/>
            <person name="Januszkiewicz K."/>
            <person name="Wedrychowicz H."/>
        </authorList>
    </citation>
    <scope>NUCLEOTIDE SEQUENCE [LARGE SCALE GENOMIC DNA]</scope>
    <source>
        <strain evidence="2">NCIMB 2154T</strain>
    </source>
</reference>
<dbReference type="AlphaFoldDB" id="A0A2H1E6G0"/>
<keyword evidence="3" id="KW-1185">Reference proteome</keyword>
<dbReference type="KEGG" id="tmar:MARIT_0458"/>
<dbReference type="Pfam" id="PF04536">
    <property type="entry name" value="TPM_phosphatase"/>
    <property type="match status" value="1"/>
</dbReference>
<dbReference type="InterPro" id="IPR007621">
    <property type="entry name" value="TPM_dom"/>
</dbReference>
<dbReference type="GeneID" id="47722056"/>
<dbReference type="Proteomes" id="UP000231564">
    <property type="component" value="Chromosome MARIT"/>
</dbReference>
<gene>
    <name evidence="2" type="ORF">MARIT_0458</name>
</gene>
<feature type="domain" description="TPM" evidence="1">
    <location>
        <begin position="5"/>
        <end position="121"/>
    </location>
</feature>
<dbReference type="Gene3D" id="3.10.310.50">
    <property type="match status" value="1"/>
</dbReference>
<sequence>MSKVEDFLSVTEEQEIVAAIQIAEQNTSGEIRVHIEATTNKPHYERALEVFSLLKMFETKQRNGVLIYIAVKDHKFVVYGDQGIHKVVAADFWDATKNTMQKHFKKGKYKEGLVAGILKAGNALKKYFPWTIADENELTNEISKG</sequence>
<proteinExistence type="predicted"/>
<dbReference type="EMBL" id="LT634361">
    <property type="protein sequence ID" value="SFZ80360.1"/>
    <property type="molecule type" value="Genomic_DNA"/>
</dbReference>
<protein>
    <recommendedName>
        <fullName evidence="1">TPM domain-containing protein</fullName>
    </recommendedName>
</protein>
<evidence type="ECO:0000313" key="2">
    <source>
        <dbReference type="EMBL" id="SFZ80360.1"/>
    </source>
</evidence>
<accession>A0A2H1E6G0</accession>
<organism evidence="2 3">
    <name type="scientific">Tenacibaculum maritimum NCIMB 2154</name>
    <dbReference type="NCBI Taxonomy" id="1349785"/>
    <lineage>
        <taxon>Bacteria</taxon>
        <taxon>Pseudomonadati</taxon>
        <taxon>Bacteroidota</taxon>
        <taxon>Flavobacteriia</taxon>
        <taxon>Flavobacteriales</taxon>
        <taxon>Flavobacteriaceae</taxon>
        <taxon>Tenacibaculum</taxon>
    </lineage>
</organism>
<dbReference type="PANTHER" id="PTHR30373">
    <property type="entry name" value="UPF0603 PROTEIN YGCG"/>
    <property type="match status" value="1"/>
</dbReference>
<dbReference type="PANTHER" id="PTHR30373:SF8">
    <property type="entry name" value="BLL7265 PROTEIN"/>
    <property type="match status" value="1"/>
</dbReference>
<dbReference type="STRING" id="1349785.GCA_000509405_00201"/>